<dbReference type="InterPro" id="IPR010982">
    <property type="entry name" value="Lambda_DNA-bd_dom_sf"/>
</dbReference>
<dbReference type="SUPFAM" id="SSF47413">
    <property type="entry name" value="lambda repressor-like DNA-binding domains"/>
    <property type="match status" value="1"/>
</dbReference>
<dbReference type="PANTHER" id="PTHR46558:SF14">
    <property type="entry name" value="HTH-TYPE TRANSCRIPTIONAL REGULATOR ANSR"/>
    <property type="match status" value="1"/>
</dbReference>
<name>A0ABN6NRT8_9ENTE</name>
<dbReference type="Pfam" id="PF01381">
    <property type="entry name" value="HTH_3"/>
    <property type="match status" value="1"/>
</dbReference>
<dbReference type="InterPro" id="IPR001387">
    <property type="entry name" value="Cro/C1-type_HTH"/>
</dbReference>
<dbReference type="RefSeq" id="WP_244351343.1">
    <property type="nucleotide sequence ID" value="NZ_AP025635.1"/>
</dbReference>
<dbReference type="Proteomes" id="UP000831692">
    <property type="component" value="Chromosome"/>
</dbReference>
<feature type="domain" description="HTH cro/C1-type" evidence="2">
    <location>
        <begin position="6"/>
        <end position="60"/>
    </location>
</feature>
<reference evidence="3 4" key="1">
    <citation type="submission" date="2022-03" db="EMBL/GenBank/DDBJ databases">
        <title>Complete genome sequence of Enterococcus innesii DB-1.</title>
        <authorList>
            <person name="Fukuda D."/>
            <person name="Nolasco-Hipolito C."/>
        </authorList>
    </citation>
    <scope>NUCLEOTIDE SEQUENCE [LARGE SCALE GENOMIC DNA]</scope>
    <source>
        <strain evidence="3 4">DB-1</strain>
    </source>
</reference>
<organism evidence="3 4">
    <name type="scientific">Enterococcus innesii</name>
    <dbReference type="NCBI Taxonomy" id="2839759"/>
    <lineage>
        <taxon>Bacteria</taxon>
        <taxon>Bacillati</taxon>
        <taxon>Bacillota</taxon>
        <taxon>Bacilli</taxon>
        <taxon>Lactobacillales</taxon>
        <taxon>Enterococcaceae</taxon>
        <taxon>Enterococcus</taxon>
    </lineage>
</organism>
<evidence type="ECO:0000313" key="4">
    <source>
        <dbReference type="Proteomes" id="UP000831692"/>
    </source>
</evidence>
<dbReference type="CDD" id="cd00093">
    <property type="entry name" value="HTH_XRE"/>
    <property type="match status" value="1"/>
</dbReference>
<dbReference type="SMART" id="SM00530">
    <property type="entry name" value="HTH_XRE"/>
    <property type="match status" value="1"/>
</dbReference>
<accession>A0ABN6NRT8</accession>
<dbReference type="PROSITE" id="PS50943">
    <property type="entry name" value="HTH_CROC1"/>
    <property type="match status" value="1"/>
</dbReference>
<dbReference type="PANTHER" id="PTHR46558">
    <property type="entry name" value="TRACRIPTIONAL REGULATORY PROTEIN-RELATED-RELATED"/>
    <property type="match status" value="1"/>
</dbReference>
<gene>
    <name evidence="3" type="ORF">ENLAB_24770</name>
</gene>
<proteinExistence type="predicted"/>
<dbReference type="GeneID" id="83458485"/>
<sequence>MFPCVIKELRLRKNFTQQEIAERIGITRPAYTAYELGKREPDFSTLQALADLFGVSTDQLLGRESAAAPFASENSWIVASAIDDSISPEGIQEILSFIDYIKSREQKKKTIN</sequence>
<evidence type="ECO:0000259" key="2">
    <source>
        <dbReference type="PROSITE" id="PS50943"/>
    </source>
</evidence>
<evidence type="ECO:0000313" key="3">
    <source>
        <dbReference type="EMBL" id="BDG68913.1"/>
    </source>
</evidence>
<protein>
    <submittedName>
        <fullName evidence="3">Cro/Cl family transcriptional regulator</fullName>
    </submittedName>
</protein>
<dbReference type="Gene3D" id="1.10.260.40">
    <property type="entry name" value="lambda repressor-like DNA-binding domains"/>
    <property type="match status" value="1"/>
</dbReference>
<keyword evidence="1" id="KW-0238">DNA-binding</keyword>
<dbReference type="EMBL" id="AP025635">
    <property type="protein sequence ID" value="BDG68913.1"/>
    <property type="molecule type" value="Genomic_DNA"/>
</dbReference>
<evidence type="ECO:0000256" key="1">
    <source>
        <dbReference type="ARBA" id="ARBA00023125"/>
    </source>
</evidence>
<keyword evidence="4" id="KW-1185">Reference proteome</keyword>